<evidence type="ECO:0008006" key="4">
    <source>
        <dbReference type="Google" id="ProtNLM"/>
    </source>
</evidence>
<organism evidence="2 3">
    <name type="scientific">Roridomyces roridus</name>
    <dbReference type="NCBI Taxonomy" id="1738132"/>
    <lineage>
        <taxon>Eukaryota</taxon>
        <taxon>Fungi</taxon>
        <taxon>Dikarya</taxon>
        <taxon>Basidiomycota</taxon>
        <taxon>Agaricomycotina</taxon>
        <taxon>Agaricomycetes</taxon>
        <taxon>Agaricomycetidae</taxon>
        <taxon>Agaricales</taxon>
        <taxon>Marasmiineae</taxon>
        <taxon>Mycenaceae</taxon>
        <taxon>Roridomyces</taxon>
    </lineage>
</organism>
<dbReference type="AlphaFoldDB" id="A0AAD7CFZ5"/>
<feature type="compositionally biased region" description="Pro residues" evidence="1">
    <location>
        <begin position="1"/>
        <end position="12"/>
    </location>
</feature>
<sequence length="430" mass="48607">MTPTYPMEPPLSPKRLVESKRRPAQKQEKQIRAAIPRLQKVVRDLQRQHDELDVDLAVLSLARDAPPEVQLTERHAQLKIQLKEAQDDLAAHVICLSWALRLPVEVVEKILILCLPEDQYITPKRRTAPLLLCQICSMWRNVAVVTPALWHRLALELSRPRGGWKELLETWFGRSGNALLHFSLVPPSSLFSEVDMAYFDEHIVKCLSRYSERWKRLRLQAPPHSLRALVKNRMPNLKILELRVDENGPLEVFIPSAPRLVQLNLSENTDPIGIHVPWQQLTALRVKRPLRWDKSLLLLAKCRQLRECQITLSDDAAGGVVPPLCMPHLCHVVLSGSFGKDATDKFFDAAEFPQLETLQLVQAGPGTLCLNSSFANFARRSPGLVKLTVKIGDIAVKGLHDTVDSIPSLKEVVLIDGYNSRVPIRREGKA</sequence>
<feature type="region of interest" description="Disordered" evidence="1">
    <location>
        <begin position="1"/>
        <end position="30"/>
    </location>
</feature>
<comment type="caution">
    <text evidence="2">The sequence shown here is derived from an EMBL/GenBank/DDBJ whole genome shotgun (WGS) entry which is preliminary data.</text>
</comment>
<protein>
    <recommendedName>
        <fullName evidence="4">F-box domain-containing protein</fullName>
    </recommendedName>
</protein>
<reference evidence="2" key="1">
    <citation type="submission" date="2023-03" db="EMBL/GenBank/DDBJ databases">
        <title>Massive genome expansion in bonnet fungi (Mycena s.s.) driven by repeated elements and novel gene families across ecological guilds.</title>
        <authorList>
            <consortium name="Lawrence Berkeley National Laboratory"/>
            <person name="Harder C.B."/>
            <person name="Miyauchi S."/>
            <person name="Viragh M."/>
            <person name="Kuo A."/>
            <person name="Thoen E."/>
            <person name="Andreopoulos B."/>
            <person name="Lu D."/>
            <person name="Skrede I."/>
            <person name="Drula E."/>
            <person name="Henrissat B."/>
            <person name="Morin E."/>
            <person name="Kohler A."/>
            <person name="Barry K."/>
            <person name="LaButti K."/>
            <person name="Morin E."/>
            <person name="Salamov A."/>
            <person name="Lipzen A."/>
            <person name="Mereny Z."/>
            <person name="Hegedus B."/>
            <person name="Baldrian P."/>
            <person name="Stursova M."/>
            <person name="Weitz H."/>
            <person name="Taylor A."/>
            <person name="Grigoriev I.V."/>
            <person name="Nagy L.G."/>
            <person name="Martin F."/>
            <person name="Kauserud H."/>
        </authorList>
    </citation>
    <scope>NUCLEOTIDE SEQUENCE</scope>
    <source>
        <strain evidence="2">9284</strain>
    </source>
</reference>
<dbReference type="EMBL" id="JARKIF010000002">
    <property type="protein sequence ID" value="KAJ7647729.1"/>
    <property type="molecule type" value="Genomic_DNA"/>
</dbReference>
<feature type="compositionally biased region" description="Basic and acidic residues" evidence="1">
    <location>
        <begin position="15"/>
        <end position="30"/>
    </location>
</feature>
<gene>
    <name evidence="2" type="ORF">FB45DRAFT_782649</name>
</gene>
<accession>A0AAD7CFZ5</accession>
<proteinExistence type="predicted"/>
<evidence type="ECO:0000313" key="3">
    <source>
        <dbReference type="Proteomes" id="UP001221142"/>
    </source>
</evidence>
<dbReference type="Proteomes" id="UP001221142">
    <property type="component" value="Unassembled WGS sequence"/>
</dbReference>
<keyword evidence="3" id="KW-1185">Reference proteome</keyword>
<evidence type="ECO:0000313" key="2">
    <source>
        <dbReference type="EMBL" id="KAJ7647729.1"/>
    </source>
</evidence>
<evidence type="ECO:0000256" key="1">
    <source>
        <dbReference type="SAM" id="MobiDB-lite"/>
    </source>
</evidence>
<dbReference type="InterPro" id="IPR032675">
    <property type="entry name" value="LRR_dom_sf"/>
</dbReference>
<dbReference type="Gene3D" id="3.80.10.10">
    <property type="entry name" value="Ribonuclease Inhibitor"/>
    <property type="match status" value="1"/>
</dbReference>
<name>A0AAD7CFZ5_9AGAR</name>